<dbReference type="InterPro" id="IPR001509">
    <property type="entry name" value="Epimerase_deHydtase"/>
</dbReference>
<evidence type="ECO:0000313" key="4">
    <source>
        <dbReference type="EMBL" id="ACR13697.1"/>
    </source>
</evidence>
<dbReference type="RefSeq" id="WP_015819812.1">
    <property type="nucleotide sequence ID" value="NC_012997.1"/>
</dbReference>
<name>C5BQZ0_TERTT</name>
<evidence type="ECO:0000313" key="5">
    <source>
        <dbReference type="Proteomes" id="UP000009080"/>
    </source>
</evidence>
<evidence type="ECO:0000256" key="1">
    <source>
        <dbReference type="ARBA" id="ARBA00005125"/>
    </source>
</evidence>
<dbReference type="CDD" id="cd05265">
    <property type="entry name" value="SDR_a1"/>
    <property type="match status" value="1"/>
</dbReference>
<dbReference type="PANTHER" id="PTHR43000">
    <property type="entry name" value="DTDP-D-GLUCOSE 4,6-DEHYDRATASE-RELATED"/>
    <property type="match status" value="1"/>
</dbReference>
<protein>
    <submittedName>
        <fullName evidence="4">NAD-dependent epimerase/dehydratase</fullName>
    </submittedName>
</protein>
<dbReference type="Gene3D" id="3.40.50.720">
    <property type="entry name" value="NAD(P)-binding Rossmann-like Domain"/>
    <property type="match status" value="1"/>
</dbReference>
<dbReference type="Pfam" id="PF01370">
    <property type="entry name" value="Epimerase"/>
    <property type="match status" value="1"/>
</dbReference>
<organism evidence="4 5">
    <name type="scientific">Teredinibacter turnerae (strain ATCC 39867 / T7901)</name>
    <dbReference type="NCBI Taxonomy" id="377629"/>
    <lineage>
        <taxon>Bacteria</taxon>
        <taxon>Pseudomonadati</taxon>
        <taxon>Pseudomonadota</taxon>
        <taxon>Gammaproteobacteria</taxon>
        <taxon>Cellvibrionales</taxon>
        <taxon>Cellvibrionaceae</taxon>
        <taxon>Teredinibacter</taxon>
    </lineage>
</organism>
<dbReference type="KEGG" id="ttu:TERTU_1059"/>
<comment type="pathway">
    <text evidence="1">Bacterial outer membrane biogenesis; LPS O-antigen biosynthesis.</text>
</comment>
<proteinExistence type="inferred from homology"/>
<reference evidence="4 5" key="1">
    <citation type="journal article" date="2009" name="PLoS ONE">
        <title>The complete genome of Teredinibacter turnerae T7901: an intracellular endosymbiont of marine wood-boring bivalves (shipworms).</title>
        <authorList>
            <person name="Yang J.C."/>
            <person name="Madupu R."/>
            <person name="Durkin A.S."/>
            <person name="Ekborg N.A."/>
            <person name="Pedamallu C.S."/>
            <person name="Hostetler J.B."/>
            <person name="Radune D."/>
            <person name="Toms B.S."/>
            <person name="Henrissat B."/>
            <person name="Coutinho P.M."/>
            <person name="Schwarz S."/>
            <person name="Field L."/>
            <person name="Trindade-Silva A.E."/>
            <person name="Soares C.A.G."/>
            <person name="Elshahawi S."/>
            <person name="Hanora A."/>
            <person name="Schmidt E.W."/>
            <person name="Haygood M.G."/>
            <person name="Posfai J."/>
            <person name="Benner J."/>
            <person name="Madinger C."/>
            <person name="Nove J."/>
            <person name="Anton B."/>
            <person name="Chaudhary K."/>
            <person name="Foster J."/>
            <person name="Holman A."/>
            <person name="Kumar S."/>
            <person name="Lessard P.A."/>
            <person name="Luyten Y.A."/>
            <person name="Slatko B."/>
            <person name="Wood N."/>
            <person name="Wu B."/>
            <person name="Teplitski M."/>
            <person name="Mougous J.D."/>
            <person name="Ward N."/>
            <person name="Eisen J.A."/>
            <person name="Badger J.H."/>
            <person name="Distel D.L."/>
        </authorList>
    </citation>
    <scope>NUCLEOTIDE SEQUENCE [LARGE SCALE GENOMIC DNA]</scope>
    <source>
        <strain evidence="5">ATCC 39867 / T7901</strain>
    </source>
</reference>
<dbReference type="EMBL" id="CP001614">
    <property type="protein sequence ID" value="ACR13697.1"/>
    <property type="molecule type" value="Genomic_DNA"/>
</dbReference>
<dbReference type="InterPro" id="IPR036291">
    <property type="entry name" value="NAD(P)-bd_dom_sf"/>
</dbReference>
<dbReference type="eggNOG" id="COG0451">
    <property type="taxonomic scope" value="Bacteria"/>
</dbReference>
<feature type="domain" description="NAD-dependent epimerase/dehydratase" evidence="3">
    <location>
        <begin position="4"/>
        <end position="216"/>
    </location>
</feature>
<comment type="similarity">
    <text evidence="2">Belongs to the NAD(P)-dependent epimerase/dehydratase family.</text>
</comment>
<gene>
    <name evidence="4" type="ordered locus">TERTU_1059</name>
</gene>
<dbReference type="OrthoDB" id="7941246at2"/>
<accession>C5BQZ0</accession>
<dbReference type="Proteomes" id="UP000009080">
    <property type="component" value="Chromosome"/>
</dbReference>
<keyword evidence="5" id="KW-1185">Reference proteome</keyword>
<evidence type="ECO:0000256" key="2">
    <source>
        <dbReference type="ARBA" id="ARBA00007637"/>
    </source>
</evidence>
<sequence length="327" mass="36354">MKVLFIGGTGNISTACSCLAVETGIELWHLNRGKTGNQIQGVKTLVADINDRAALEDVLADHVWDCVVDWIAFTPEQVQRDIELFSGKTEQFIFISSASCYQSPPDSPVITENTPLNNPYWQYSRDKIACEELLLKAHKDIGFPVTIVRPSHTYSNVIPIAIGGWEEYTAIDRMKRGLPVVVHGDGSSLWVLTHSEDFAQGFNGLIGRQESIGEAYHITSDEVLTWNQIYQQIADALGVEAKLVHVTSDRICRYDPEYIGPLLGDKTASVIFDNSKIRQLVPDFQCTTPFAEGIKTTLEWFEADPTRQTVSDAANKMMDELIASELA</sequence>
<evidence type="ECO:0000259" key="3">
    <source>
        <dbReference type="Pfam" id="PF01370"/>
    </source>
</evidence>
<dbReference type="PROSITE" id="PS51257">
    <property type="entry name" value="PROKAR_LIPOPROTEIN"/>
    <property type="match status" value="1"/>
</dbReference>
<dbReference type="STRING" id="377629.TERTU_1059"/>
<dbReference type="AlphaFoldDB" id="C5BQZ0"/>
<dbReference type="SUPFAM" id="SSF51735">
    <property type="entry name" value="NAD(P)-binding Rossmann-fold domains"/>
    <property type="match status" value="1"/>
</dbReference>
<dbReference type="HOGENOM" id="CLU_065334_0_0_6"/>